<dbReference type="EMBL" id="MU274927">
    <property type="protein sequence ID" value="KAI0085967.1"/>
    <property type="molecule type" value="Genomic_DNA"/>
</dbReference>
<keyword evidence="2" id="KW-1185">Reference proteome</keyword>
<proteinExistence type="predicted"/>
<name>A0ACB8TVC1_9APHY</name>
<protein>
    <submittedName>
        <fullName evidence="1">Uncharacterized protein</fullName>
    </submittedName>
</protein>
<gene>
    <name evidence="1" type="ORF">BDY19DRAFT_387527</name>
</gene>
<evidence type="ECO:0000313" key="2">
    <source>
        <dbReference type="Proteomes" id="UP001055072"/>
    </source>
</evidence>
<comment type="caution">
    <text evidence="1">The sequence shown here is derived from an EMBL/GenBank/DDBJ whole genome shotgun (WGS) entry which is preliminary data.</text>
</comment>
<evidence type="ECO:0000313" key="1">
    <source>
        <dbReference type="EMBL" id="KAI0085967.1"/>
    </source>
</evidence>
<sequence>MGIQAEPQGSLAMETAMIMLYSNVKVKPRFLSSCDKRISTIHQTLFATCPSPVHSSCPTCNFSPLTALHLFPYLFIMSLRCCKCKRREFNLHHFILKRSCHPSVTSERLFEICGRCISHPTIHDRNYHASVEIHHPPAADDYLKACSRTLRSTSILQLPRATPHVDLCRMQPRSWHTIYPLLAIATRSPVVSHSQQPSIACPRISRGRSSRSYACHRRNSSSSTPLAYIPLTHPSSKVVPREDQTIITPKLLHFTIINHRIS</sequence>
<reference evidence="1" key="1">
    <citation type="journal article" date="2021" name="Environ. Microbiol.">
        <title>Gene family expansions and transcriptome signatures uncover fungal adaptations to wood decay.</title>
        <authorList>
            <person name="Hage H."/>
            <person name="Miyauchi S."/>
            <person name="Viragh M."/>
            <person name="Drula E."/>
            <person name="Min B."/>
            <person name="Chaduli D."/>
            <person name="Navarro D."/>
            <person name="Favel A."/>
            <person name="Norest M."/>
            <person name="Lesage-Meessen L."/>
            <person name="Balint B."/>
            <person name="Merenyi Z."/>
            <person name="de Eugenio L."/>
            <person name="Morin E."/>
            <person name="Martinez A.T."/>
            <person name="Baldrian P."/>
            <person name="Stursova M."/>
            <person name="Martinez M.J."/>
            <person name="Novotny C."/>
            <person name="Magnuson J.K."/>
            <person name="Spatafora J.W."/>
            <person name="Maurice S."/>
            <person name="Pangilinan J."/>
            <person name="Andreopoulos W."/>
            <person name="LaButti K."/>
            <person name="Hundley H."/>
            <person name="Na H."/>
            <person name="Kuo A."/>
            <person name="Barry K."/>
            <person name="Lipzen A."/>
            <person name="Henrissat B."/>
            <person name="Riley R."/>
            <person name="Ahrendt S."/>
            <person name="Nagy L.G."/>
            <person name="Grigoriev I.V."/>
            <person name="Martin F."/>
            <person name="Rosso M.N."/>
        </authorList>
    </citation>
    <scope>NUCLEOTIDE SEQUENCE</scope>
    <source>
        <strain evidence="1">CBS 384.51</strain>
    </source>
</reference>
<accession>A0ACB8TVC1</accession>
<organism evidence="1 2">
    <name type="scientific">Irpex rosettiformis</name>
    <dbReference type="NCBI Taxonomy" id="378272"/>
    <lineage>
        <taxon>Eukaryota</taxon>
        <taxon>Fungi</taxon>
        <taxon>Dikarya</taxon>
        <taxon>Basidiomycota</taxon>
        <taxon>Agaricomycotina</taxon>
        <taxon>Agaricomycetes</taxon>
        <taxon>Polyporales</taxon>
        <taxon>Irpicaceae</taxon>
        <taxon>Irpex</taxon>
    </lineage>
</organism>
<dbReference type="Proteomes" id="UP001055072">
    <property type="component" value="Unassembled WGS sequence"/>
</dbReference>